<dbReference type="SUPFAM" id="SSF160904">
    <property type="entry name" value="Jann2411-like"/>
    <property type="match status" value="1"/>
</dbReference>
<dbReference type="InterPro" id="IPR010852">
    <property type="entry name" value="ABATE"/>
</dbReference>
<evidence type="ECO:0000259" key="1">
    <source>
        <dbReference type="Pfam" id="PF11706"/>
    </source>
</evidence>
<reference evidence="2 3" key="1">
    <citation type="submission" date="2020-08" db="EMBL/GenBank/DDBJ databases">
        <title>Sequencing the genomes of 1000 actinobacteria strains.</title>
        <authorList>
            <person name="Klenk H.-P."/>
        </authorList>
    </citation>
    <scope>NUCLEOTIDE SEQUENCE [LARGE SCALE GENOMIC DNA]</scope>
    <source>
        <strain evidence="2 3">DSM 45823</strain>
    </source>
</reference>
<evidence type="ECO:0000313" key="2">
    <source>
        <dbReference type="EMBL" id="MBA9003439.1"/>
    </source>
</evidence>
<keyword evidence="3" id="KW-1185">Reference proteome</keyword>
<dbReference type="PANTHER" id="PTHR35525:SF3">
    <property type="entry name" value="BLL6575 PROTEIN"/>
    <property type="match status" value="1"/>
</dbReference>
<dbReference type="RefSeq" id="WP_220500130.1">
    <property type="nucleotide sequence ID" value="NZ_JACJII010000001.1"/>
</dbReference>
<protein>
    <submittedName>
        <fullName evidence="2">Putative RNA-binding Zn ribbon-like protein</fullName>
    </submittedName>
</protein>
<accession>A0A7W3MX31</accession>
<dbReference type="Pfam" id="PF11706">
    <property type="entry name" value="zf-CGNR"/>
    <property type="match status" value="1"/>
</dbReference>
<dbReference type="InterPro" id="IPR021005">
    <property type="entry name" value="Znf_CGNR"/>
</dbReference>
<dbReference type="InterPro" id="IPR023286">
    <property type="entry name" value="ABATE_dom_sf"/>
</dbReference>
<dbReference type="Gene3D" id="1.10.3300.10">
    <property type="entry name" value="Jann2411-like domain"/>
    <property type="match status" value="1"/>
</dbReference>
<evidence type="ECO:0000313" key="3">
    <source>
        <dbReference type="Proteomes" id="UP000539313"/>
    </source>
</evidence>
<dbReference type="Proteomes" id="UP000539313">
    <property type="component" value="Unassembled WGS sequence"/>
</dbReference>
<gene>
    <name evidence="2" type="ORF">HNR21_002321</name>
</gene>
<dbReference type="AlphaFoldDB" id="A0A7W3MX31"/>
<comment type="caution">
    <text evidence="2">The sequence shown here is derived from an EMBL/GenBank/DDBJ whole genome shotgun (WGS) entry which is preliminary data.</text>
</comment>
<organism evidence="2 3">
    <name type="scientific">Thermomonospora cellulosilytica</name>
    <dbReference type="NCBI Taxonomy" id="1411118"/>
    <lineage>
        <taxon>Bacteria</taxon>
        <taxon>Bacillati</taxon>
        <taxon>Actinomycetota</taxon>
        <taxon>Actinomycetes</taxon>
        <taxon>Streptosporangiales</taxon>
        <taxon>Thermomonosporaceae</taxon>
        <taxon>Thermomonospora</taxon>
    </lineage>
</organism>
<proteinExistence type="predicted"/>
<dbReference type="PANTHER" id="PTHR35525">
    <property type="entry name" value="BLL6575 PROTEIN"/>
    <property type="match status" value="1"/>
</dbReference>
<dbReference type="EMBL" id="JACJII010000001">
    <property type="protein sequence ID" value="MBA9003439.1"/>
    <property type="molecule type" value="Genomic_DNA"/>
</dbReference>
<name>A0A7W3MX31_9ACTN</name>
<dbReference type="Pfam" id="PF07336">
    <property type="entry name" value="ABATE"/>
    <property type="match status" value="1"/>
</dbReference>
<sequence>MEKDGLTDGGAPALGEPLAIEFGNTRYAVRGTPQEGLAEPGHLAAWLRDHADAFDPGVAEAAVAALTPAHLPAFVRLRDTIRACNRAVVDGHPPAADLIDHLNETAALAPAWPHLSWSGDAPAVTPRTTAPPVDAALAAIARSAIEILGGSRRTALRACGRTGCILFFLKNHPRREWCSPRCGNRARVARHYDRHRPKTP</sequence>
<feature type="domain" description="Zinc finger CGNR" evidence="1">
    <location>
        <begin position="156"/>
        <end position="195"/>
    </location>
</feature>